<reference evidence="5" key="1">
    <citation type="submission" date="2021-01" db="UniProtKB">
        <authorList>
            <consortium name="EnsemblMetazoa"/>
        </authorList>
    </citation>
    <scope>IDENTIFICATION</scope>
</reference>
<dbReference type="GO" id="GO:0005509">
    <property type="term" value="F:calcium ion binding"/>
    <property type="evidence" value="ECO:0007669"/>
    <property type="project" value="InterPro"/>
</dbReference>
<keyword evidence="2" id="KW-0106">Calcium</keyword>
<dbReference type="PANTHER" id="PTHR11668:SF496">
    <property type="entry name" value="SERINE_THREONINE-PROTEIN PHOSPHATASE"/>
    <property type="match status" value="1"/>
</dbReference>
<dbReference type="PROSITE" id="PS00125">
    <property type="entry name" value="SER_THR_PHOSPHATASE"/>
    <property type="match status" value="1"/>
</dbReference>
<name>A0A7M7JDD3_VARDE</name>
<dbReference type="InterPro" id="IPR018247">
    <property type="entry name" value="EF_Hand_1_Ca_BS"/>
</dbReference>
<dbReference type="PROSITE" id="PS50222">
    <property type="entry name" value="EF_HAND_2"/>
    <property type="match status" value="1"/>
</dbReference>
<dbReference type="PRINTS" id="PR00114">
    <property type="entry name" value="STPHPHTASE"/>
</dbReference>
<organism evidence="5 6">
    <name type="scientific">Varroa destructor</name>
    <name type="common">Honeybee mite</name>
    <dbReference type="NCBI Taxonomy" id="109461"/>
    <lineage>
        <taxon>Eukaryota</taxon>
        <taxon>Metazoa</taxon>
        <taxon>Ecdysozoa</taxon>
        <taxon>Arthropoda</taxon>
        <taxon>Chelicerata</taxon>
        <taxon>Arachnida</taxon>
        <taxon>Acari</taxon>
        <taxon>Parasitiformes</taxon>
        <taxon>Mesostigmata</taxon>
        <taxon>Gamasina</taxon>
        <taxon>Dermanyssoidea</taxon>
        <taxon>Varroidae</taxon>
        <taxon>Varroa</taxon>
    </lineage>
</organism>
<dbReference type="GO" id="GO:0004722">
    <property type="term" value="F:protein serine/threonine phosphatase activity"/>
    <property type="evidence" value="ECO:0007669"/>
    <property type="project" value="UniProtKB-EC"/>
</dbReference>
<dbReference type="InterPro" id="IPR050341">
    <property type="entry name" value="PP1_catalytic_subunit"/>
</dbReference>
<dbReference type="InterPro" id="IPR011992">
    <property type="entry name" value="EF-hand-dom_pair"/>
</dbReference>
<dbReference type="PROSITE" id="PS00018">
    <property type="entry name" value="EF_HAND_1"/>
    <property type="match status" value="1"/>
</dbReference>
<evidence type="ECO:0000256" key="1">
    <source>
        <dbReference type="ARBA" id="ARBA00008294"/>
    </source>
</evidence>
<dbReference type="OrthoDB" id="256429at2759"/>
<comment type="similarity">
    <text evidence="1 3">Belongs to the PPP phosphatase family.</text>
</comment>
<dbReference type="AlphaFoldDB" id="A0A7M7JDD3"/>
<dbReference type="InterPro" id="IPR006186">
    <property type="entry name" value="Ser/Thr-sp_prot-phosphatase"/>
</dbReference>
<dbReference type="EnsemblMetazoa" id="XM_022794533">
    <property type="protein sequence ID" value="XP_022650268"/>
    <property type="gene ID" value="LOC111245777"/>
</dbReference>
<dbReference type="Proteomes" id="UP000594260">
    <property type="component" value="Unplaced"/>
</dbReference>
<dbReference type="RefSeq" id="XP_022650268.1">
    <property type="nucleotide sequence ID" value="XM_022794533.1"/>
</dbReference>
<dbReference type="Pfam" id="PF00149">
    <property type="entry name" value="Metallophos"/>
    <property type="match status" value="1"/>
</dbReference>
<dbReference type="InterPro" id="IPR002048">
    <property type="entry name" value="EF_hand_dom"/>
</dbReference>
<comment type="catalytic activity">
    <reaction evidence="3">
        <text>O-phospho-L-threonyl-[protein] + H2O = L-threonyl-[protein] + phosphate</text>
        <dbReference type="Rhea" id="RHEA:47004"/>
        <dbReference type="Rhea" id="RHEA-COMP:11060"/>
        <dbReference type="Rhea" id="RHEA-COMP:11605"/>
        <dbReference type="ChEBI" id="CHEBI:15377"/>
        <dbReference type="ChEBI" id="CHEBI:30013"/>
        <dbReference type="ChEBI" id="CHEBI:43474"/>
        <dbReference type="ChEBI" id="CHEBI:61977"/>
        <dbReference type="EC" id="3.1.3.16"/>
    </reaction>
</comment>
<dbReference type="Gene3D" id="3.60.21.10">
    <property type="match status" value="1"/>
</dbReference>
<dbReference type="InterPro" id="IPR004843">
    <property type="entry name" value="Calcineurin-like_PHP"/>
</dbReference>
<dbReference type="GO" id="GO:0005634">
    <property type="term" value="C:nucleus"/>
    <property type="evidence" value="ECO:0007669"/>
    <property type="project" value="TreeGrafter"/>
</dbReference>
<dbReference type="GeneID" id="111245777"/>
<dbReference type="RefSeq" id="XP_022650267.1">
    <property type="nucleotide sequence ID" value="XM_022794532.1"/>
</dbReference>
<dbReference type="KEGG" id="vde:111245777"/>
<keyword evidence="3" id="KW-0378">Hydrolase</keyword>
<dbReference type="SUPFAM" id="SSF56300">
    <property type="entry name" value="Metallo-dependent phosphatases"/>
    <property type="match status" value="1"/>
</dbReference>
<feature type="domain" description="EF-hand" evidence="4">
    <location>
        <begin position="240"/>
        <end position="275"/>
    </location>
</feature>
<evidence type="ECO:0000313" key="5">
    <source>
        <dbReference type="EnsemblMetazoa" id="XP_022650267"/>
    </source>
</evidence>
<proteinExistence type="inferred from homology"/>
<dbReference type="SUPFAM" id="SSF47473">
    <property type="entry name" value="EF-hand"/>
    <property type="match status" value="1"/>
</dbReference>
<dbReference type="InterPro" id="IPR029052">
    <property type="entry name" value="Metallo-depent_PP-like"/>
</dbReference>
<sequence length="789" mass="89150">MPVPMSSTGLGRISTKMDSRNVVCIWATRCGELALVPSENQLLWLPHTPSAPTKSYKDACQHLLVKYEIRPVGTPEMFLQRIRVGGEWWQRVIFKMETFSKGKVQWVRQSRLSENPLQSDDLLTIELNAGCQLREQSLDETRSHLRQFKSSMDKIFASAQFDADRLHAVASTLFDAVWPCESFHWSVFIELTERLYGGNLKAVTDIYRLCCSRGSTYACVYDVLCVLACLELATDHGDVSGEMRCRLIFRMFDRDEDGMLDPGELASLVHEVEAARTIGGSVDTTRRDLAVAEARKVFDLKEKEKLPLVNFLTGVGNLRFRGTSLLLRAPHSVFEYLDTALAEPGRRSKRRRSPSKTSIDYTLAEHSVRVRRSGAVCDVLSWWNVQEREETSGDGLRGGGISNNKTMDSEISVEGENHNRRDLRLGRTISINAFNERNHSNELLVALRYFEQSVNASEKHKPKEAFSWADVDRNALAACIIKVCTDVKGVLLKEDRLLQLQSPVYILGDIHGNYKDLVCFEKALWRMGPVVTPCTFLFLGDFVDRGPNSIEVVAHLFANKQLAPEKFFLLRGNHEVRSVQRMFSFYTECKTKFGSDMGHRVWEAINSCFDSMPLAAVIDDKLFCVHGGIPPAWLLQRPNADEADSSQKLAGSMEAINSIPKHLPDPEVQSPLAWELMWSDPMCSKTSELFPADTSIEDQDVLYTEDFQANPKRRTAHMFSEKALNEFLHFNGLSHVIRAHEVQQAGFQVQQNGRLLTVFSSSRYCGGSNEAACVLADRQKLRMIRLDTS</sequence>
<dbReference type="PANTHER" id="PTHR11668">
    <property type="entry name" value="SERINE/THREONINE PROTEIN PHOSPHATASE"/>
    <property type="match status" value="1"/>
</dbReference>
<keyword evidence="6" id="KW-1185">Reference proteome</keyword>
<protein>
    <recommendedName>
        <fullName evidence="3">Serine/threonine-protein phosphatase</fullName>
        <ecNumber evidence="3">3.1.3.16</ecNumber>
    </recommendedName>
</protein>
<accession>A0A7M7JDD3</accession>
<dbReference type="InParanoid" id="A0A7M7JDD3"/>
<evidence type="ECO:0000313" key="6">
    <source>
        <dbReference type="Proteomes" id="UP000594260"/>
    </source>
</evidence>
<dbReference type="SMART" id="SM00156">
    <property type="entry name" value="PP2Ac"/>
    <property type="match status" value="1"/>
</dbReference>
<dbReference type="EC" id="3.1.3.16" evidence="3"/>
<dbReference type="EnsemblMetazoa" id="XM_022794532">
    <property type="protein sequence ID" value="XP_022650267"/>
    <property type="gene ID" value="LOC111245777"/>
</dbReference>
<dbReference type="CDD" id="cd00144">
    <property type="entry name" value="MPP_PPP_family"/>
    <property type="match status" value="1"/>
</dbReference>
<evidence type="ECO:0000256" key="3">
    <source>
        <dbReference type="RuleBase" id="RU004273"/>
    </source>
</evidence>
<evidence type="ECO:0000259" key="4">
    <source>
        <dbReference type="PROSITE" id="PS50222"/>
    </source>
</evidence>
<evidence type="ECO:0000256" key="2">
    <source>
        <dbReference type="ARBA" id="ARBA00022837"/>
    </source>
</evidence>
<dbReference type="OMA" id="LMWSDPI"/>
<dbReference type="GO" id="GO:0005737">
    <property type="term" value="C:cytoplasm"/>
    <property type="evidence" value="ECO:0007669"/>
    <property type="project" value="TreeGrafter"/>
</dbReference>